<dbReference type="PANTHER" id="PTHR24104">
    <property type="entry name" value="E3 UBIQUITIN-PROTEIN LIGASE NHLRC1-RELATED"/>
    <property type="match status" value="1"/>
</dbReference>
<dbReference type="InterPro" id="IPR011042">
    <property type="entry name" value="6-blade_b-propeller_TolB-like"/>
</dbReference>
<dbReference type="InterPro" id="IPR050952">
    <property type="entry name" value="TRIM-NHL_E3_ligases"/>
</dbReference>
<comment type="caution">
    <text evidence="1">The sequence shown here is derived from an EMBL/GenBank/DDBJ whole genome shotgun (WGS) entry which is preliminary data.</text>
</comment>
<reference evidence="1" key="1">
    <citation type="submission" date="2021-02" db="EMBL/GenBank/DDBJ databases">
        <authorList>
            <person name="Nowell W R."/>
        </authorList>
    </citation>
    <scope>NUCLEOTIDE SEQUENCE</scope>
</reference>
<sequence length="286" mass="32274">MPCRLGNGTSCVIQPNNPIFYSEQPATGLPRNFISMLDKLPVKFTLNIPIHARWENNGLTVAGGHEEDTALNELSCPWSLMGDTRGQVIARGHGERKKLDQLNSPSDVLVVQNSNSLIICDRQNRRVLRYNQRYLYISNDNKLGGQHGTLVTGGHGQGSSINQLNESIYLFVDQHQNLYILDNETHCVMKWNKDAKEEIIVAGGHDKGNTLRQLSHPEEFFVDTLGNIYVADSLNHRVMRWSKRTIEDTVVVGGNGKRKEANQFNLSTKLSLSHKKYKKDPMSKKH</sequence>
<organism evidence="1 2">
    <name type="scientific">Rotaria magnacalcarata</name>
    <dbReference type="NCBI Taxonomy" id="392030"/>
    <lineage>
        <taxon>Eukaryota</taxon>
        <taxon>Metazoa</taxon>
        <taxon>Spiralia</taxon>
        <taxon>Gnathifera</taxon>
        <taxon>Rotifera</taxon>
        <taxon>Eurotatoria</taxon>
        <taxon>Bdelloidea</taxon>
        <taxon>Philodinida</taxon>
        <taxon>Philodinidae</taxon>
        <taxon>Rotaria</taxon>
    </lineage>
</organism>
<protein>
    <submittedName>
        <fullName evidence="1">Uncharacterized protein</fullName>
    </submittedName>
</protein>
<dbReference type="Proteomes" id="UP000681720">
    <property type="component" value="Unassembled WGS sequence"/>
</dbReference>
<evidence type="ECO:0000313" key="1">
    <source>
        <dbReference type="EMBL" id="CAF3993693.1"/>
    </source>
</evidence>
<dbReference type="SUPFAM" id="SSF101898">
    <property type="entry name" value="NHL repeat"/>
    <property type="match status" value="1"/>
</dbReference>
<dbReference type="AlphaFoldDB" id="A0A8S2NAN1"/>
<evidence type="ECO:0000313" key="2">
    <source>
        <dbReference type="Proteomes" id="UP000681720"/>
    </source>
</evidence>
<dbReference type="Gene3D" id="2.120.10.30">
    <property type="entry name" value="TolB, C-terminal domain"/>
    <property type="match status" value="1"/>
</dbReference>
<name>A0A8S2NAN1_9BILA</name>
<accession>A0A8S2NAN1</accession>
<proteinExistence type="predicted"/>
<dbReference type="EMBL" id="CAJOBJ010004233">
    <property type="protein sequence ID" value="CAF3993693.1"/>
    <property type="molecule type" value="Genomic_DNA"/>
</dbReference>
<gene>
    <name evidence="1" type="ORF">GIL414_LOCUS11355</name>
</gene>